<dbReference type="Gene3D" id="3.60.40.10">
    <property type="entry name" value="PPM-type phosphatase domain"/>
    <property type="match status" value="1"/>
</dbReference>
<organism evidence="7">
    <name type="scientific">Arcella intermedia</name>
    <dbReference type="NCBI Taxonomy" id="1963864"/>
    <lineage>
        <taxon>Eukaryota</taxon>
        <taxon>Amoebozoa</taxon>
        <taxon>Tubulinea</taxon>
        <taxon>Elardia</taxon>
        <taxon>Arcellinida</taxon>
        <taxon>Sphaerothecina</taxon>
        <taxon>Arcellidae</taxon>
        <taxon>Arcella</taxon>
    </lineage>
</organism>
<evidence type="ECO:0000256" key="4">
    <source>
        <dbReference type="ARBA" id="ARBA00022912"/>
    </source>
</evidence>
<evidence type="ECO:0000256" key="3">
    <source>
        <dbReference type="ARBA" id="ARBA00022801"/>
    </source>
</evidence>
<protein>
    <recommendedName>
        <fullName evidence="6">PPM-type phosphatase domain-containing protein</fullName>
    </recommendedName>
</protein>
<dbReference type="InterPro" id="IPR036457">
    <property type="entry name" value="PPM-type-like_dom_sf"/>
</dbReference>
<dbReference type="SMART" id="SM00332">
    <property type="entry name" value="PP2Cc"/>
    <property type="match status" value="1"/>
</dbReference>
<evidence type="ECO:0000256" key="5">
    <source>
        <dbReference type="RuleBase" id="RU003465"/>
    </source>
</evidence>
<dbReference type="Pfam" id="PF00481">
    <property type="entry name" value="PP2C"/>
    <property type="match status" value="1"/>
</dbReference>
<dbReference type="PANTHER" id="PTHR13832:SF837">
    <property type="entry name" value="PROTEIN PHOSPHATASE 2C-LIKE DOMAIN-CONTAINING PROTEIN 1"/>
    <property type="match status" value="1"/>
</dbReference>
<dbReference type="CDD" id="cd00143">
    <property type="entry name" value="PP2Cc"/>
    <property type="match status" value="1"/>
</dbReference>
<dbReference type="PROSITE" id="PS01032">
    <property type="entry name" value="PPM_1"/>
    <property type="match status" value="1"/>
</dbReference>
<proteinExistence type="inferred from homology"/>
<dbReference type="AlphaFoldDB" id="A0A6B2LEN0"/>
<keyword evidence="4 5" id="KW-0904">Protein phosphatase</keyword>
<dbReference type="InterPro" id="IPR015655">
    <property type="entry name" value="PP2C"/>
</dbReference>
<dbReference type="GO" id="GO:0004722">
    <property type="term" value="F:protein serine/threonine phosphatase activity"/>
    <property type="evidence" value="ECO:0007669"/>
    <property type="project" value="InterPro"/>
</dbReference>
<evidence type="ECO:0000256" key="2">
    <source>
        <dbReference type="ARBA" id="ARBA00022723"/>
    </source>
</evidence>
<dbReference type="InterPro" id="IPR001932">
    <property type="entry name" value="PPM-type_phosphatase-like_dom"/>
</dbReference>
<evidence type="ECO:0000256" key="1">
    <source>
        <dbReference type="ARBA" id="ARBA00006702"/>
    </source>
</evidence>
<keyword evidence="2" id="KW-0479">Metal-binding</keyword>
<feature type="domain" description="PPM-type phosphatase" evidence="6">
    <location>
        <begin position="1"/>
        <end position="245"/>
    </location>
</feature>
<sequence>MEDEHILVDQFGGLDHQAFFGVYDGHGGQTAATFTKNRLNSIFEDELKKTTDESLLDQKSFQALCSKCYKQTDDEMKISVPAAGACVVTAFLRKIGDTRYLFVANAGDSRVVLSRAGQAARLTIDHKTSLESEKQRILDAKGFIDNSGRVNGLVAITRALGDHHMKGPGKDFIISEPHAEMTALSAEDDYMILACDGVWDVVEDQAAVDLIRSTEGTCAAKAKALVSKAMADGSTDNLSVIVVQF</sequence>
<name>A0A6B2LEN0_9EUKA</name>
<dbReference type="SUPFAM" id="SSF81606">
    <property type="entry name" value="PP2C-like"/>
    <property type="match status" value="1"/>
</dbReference>
<dbReference type="EMBL" id="GIBP01006381">
    <property type="protein sequence ID" value="NDV35350.1"/>
    <property type="molecule type" value="Transcribed_RNA"/>
</dbReference>
<dbReference type="PANTHER" id="PTHR13832">
    <property type="entry name" value="PROTEIN PHOSPHATASE 2C"/>
    <property type="match status" value="1"/>
</dbReference>
<evidence type="ECO:0000259" key="6">
    <source>
        <dbReference type="PROSITE" id="PS51746"/>
    </source>
</evidence>
<dbReference type="GO" id="GO:0046872">
    <property type="term" value="F:metal ion binding"/>
    <property type="evidence" value="ECO:0007669"/>
    <property type="project" value="UniProtKB-KW"/>
</dbReference>
<dbReference type="PROSITE" id="PS51746">
    <property type="entry name" value="PPM_2"/>
    <property type="match status" value="1"/>
</dbReference>
<reference evidence="7" key="1">
    <citation type="journal article" date="2020" name="J. Eukaryot. Microbiol.">
        <title>De novo Sequencing, Assembly and Annotation of the Transcriptome for the Free-Living Testate Amoeba Arcella intermedia.</title>
        <authorList>
            <person name="Ribeiro G.M."/>
            <person name="Porfirio-Sousa A.L."/>
            <person name="Maurer-Alcala X.X."/>
            <person name="Katz L.A."/>
            <person name="Lahr D.J.G."/>
        </authorList>
    </citation>
    <scope>NUCLEOTIDE SEQUENCE</scope>
</reference>
<accession>A0A6B2LEN0</accession>
<keyword evidence="3 5" id="KW-0378">Hydrolase</keyword>
<evidence type="ECO:0000313" key="7">
    <source>
        <dbReference type="EMBL" id="NDV35350.1"/>
    </source>
</evidence>
<dbReference type="InterPro" id="IPR000222">
    <property type="entry name" value="PP2C_BS"/>
</dbReference>
<comment type="similarity">
    <text evidence="1 5">Belongs to the PP2C family.</text>
</comment>